<keyword evidence="2" id="KW-1185">Reference proteome</keyword>
<evidence type="ECO:0008006" key="3">
    <source>
        <dbReference type="Google" id="ProtNLM"/>
    </source>
</evidence>
<evidence type="ECO:0000313" key="2">
    <source>
        <dbReference type="Proteomes" id="UP001139168"/>
    </source>
</evidence>
<organism evidence="1 2">
    <name type="scientific">Arthrobacter gengyunqii</name>
    <dbReference type="NCBI Taxonomy" id="2886940"/>
    <lineage>
        <taxon>Bacteria</taxon>
        <taxon>Bacillati</taxon>
        <taxon>Actinomycetota</taxon>
        <taxon>Actinomycetes</taxon>
        <taxon>Micrococcales</taxon>
        <taxon>Micrococcaceae</taxon>
        <taxon>Arthrobacter</taxon>
    </lineage>
</organism>
<dbReference type="Proteomes" id="UP001139168">
    <property type="component" value="Unassembled WGS sequence"/>
</dbReference>
<proteinExistence type="predicted"/>
<dbReference type="RefSeq" id="WP_227890732.1">
    <property type="nucleotide sequence ID" value="NZ_JAJFZQ010000005.1"/>
</dbReference>
<gene>
    <name evidence="1" type="ORF">LJ752_07635</name>
</gene>
<name>A0ABS8GGX7_9MICC</name>
<evidence type="ECO:0000313" key="1">
    <source>
        <dbReference type="EMBL" id="MCC3265914.1"/>
    </source>
</evidence>
<reference evidence="1" key="1">
    <citation type="submission" date="2021-10" db="EMBL/GenBank/DDBJ databases">
        <title>Novel species in genus Arthrobacter.</title>
        <authorList>
            <person name="Liu Y."/>
        </authorList>
    </citation>
    <scope>NUCLEOTIDE SEQUENCE</scope>
    <source>
        <strain evidence="1">Zg-Y786</strain>
    </source>
</reference>
<dbReference type="EMBL" id="JAJFZQ010000005">
    <property type="protein sequence ID" value="MCC3265914.1"/>
    <property type="molecule type" value="Genomic_DNA"/>
</dbReference>
<protein>
    <recommendedName>
        <fullName evidence="3">DUF429 domain-containing protein</fullName>
    </recommendedName>
</protein>
<comment type="caution">
    <text evidence="1">The sequence shown here is derived from an EMBL/GenBank/DDBJ whole genome shotgun (WGS) entry which is preliminary data.</text>
</comment>
<sequence length="231" mass="26051">MPKKAVDFSMLAEDRWWAAAPLGGEREPVLVMVGLLLPFYPYSETQIRVGKRQKIKLPRSKGPFYAYMTTPRLEADAMAWLKDNGGNIKVIEWALKDHRLLRVPPGFSADALKTFTGFRLVPRIAPPERISRSGKNTVDGFYEDPGFWPVSWLTAEAVWGKRRRREDFPSAVRRLSAGTELEGDPEAAAELALDGLNNLLAHQMLWLMPIRGAAAGSPEWDWGWSLIDIFT</sequence>
<accession>A0ABS8GGX7</accession>